<feature type="transmembrane region" description="Helical" evidence="1">
    <location>
        <begin position="119"/>
        <end position="146"/>
    </location>
</feature>
<sequence length="175" mass="19715">MKKKMSTEKFAKLLIWLLRIARILTIVGILIFLYLAGRLTWAFLASGPDALSGYVNIENIDLPIIARNIKELTGFQFLGMLASFILELISLIIVYRILKQLQVGIDWQRKDAYNHNSLPLMRSILHSQVTLLVLSVVGLIATIFYGNLNIEISQVIFQVGMLAVTFLAVEALEHS</sequence>
<evidence type="ECO:0000313" key="3">
    <source>
        <dbReference type="Proteomes" id="UP001597244"/>
    </source>
</evidence>
<dbReference type="EMBL" id="JBHTOF010000011">
    <property type="protein sequence ID" value="MFD1464593.1"/>
    <property type="molecule type" value="Genomic_DNA"/>
</dbReference>
<keyword evidence="1" id="KW-0812">Transmembrane</keyword>
<feature type="transmembrane region" description="Helical" evidence="1">
    <location>
        <begin position="152"/>
        <end position="172"/>
    </location>
</feature>
<dbReference type="Proteomes" id="UP001597244">
    <property type="component" value="Unassembled WGS sequence"/>
</dbReference>
<protein>
    <recommendedName>
        <fullName evidence="4">DUF2975 domain-containing protein</fullName>
    </recommendedName>
</protein>
<gene>
    <name evidence="2" type="ORF">ACFQ4L_00610</name>
</gene>
<organism evidence="2 3">
    <name type="scientific">Lapidilactobacillus mulanensis</name>
    <dbReference type="NCBI Taxonomy" id="2485999"/>
    <lineage>
        <taxon>Bacteria</taxon>
        <taxon>Bacillati</taxon>
        <taxon>Bacillota</taxon>
        <taxon>Bacilli</taxon>
        <taxon>Lactobacillales</taxon>
        <taxon>Lactobacillaceae</taxon>
        <taxon>Lapidilactobacillus</taxon>
    </lineage>
</organism>
<keyword evidence="1" id="KW-0472">Membrane</keyword>
<reference evidence="3" key="1">
    <citation type="journal article" date="2019" name="Int. J. Syst. Evol. Microbiol.">
        <title>The Global Catalogue of Microorganisms (GCM) 10K type strain sequencing project: providing services to taxonomists for standard genome sequencing and annotation.</title>
        <authorList>
            <consortium name="The Broad Institute Genomics Platform"/>
            <consortium name="The Broad Institute Genome Sequencing Center for Infectious Disease"/>
            <person name="Wu L."/>
            <person name="Ma J."/>
        </authorList>
    </citation>
    <scope>NUCLEOTIDE SEQUENCE [LARGE SCALE GENOMIC DNA]</scope>
    <source>
        <strain evidence="3">CCM 8951</strain>
    </source>
</reference>
<evidence type="ECO:0000256" key="1">
    <source>
        <dbReference type="SAM" id="Phobius"/>
    </source>
</evidence>
<feature type="transmembrane region" description="Helical" evidence="1">
    <location>
        <begin position="77"/>
        <end position="98"/>
    </location>
</feature>
<evidence type="ECO:0000313" key="2">
    <source>
        <dbReference type="EMBL" id="MFD1464593.1"/>
    </source>
</evidence>
<proteinExistence type="predicted"/>
<name>A0ABW4DLB9_9LACO</name>
<feature type="transmembrane region" description="Helical" evidence="1">
    <location>
        <begin position="20"/>
        <end position="44"/>
    </location>
</feature>
<evidence type="ECO:0008006" key="4">
    <source>
        <dbReference type="Google" id="ProtNLM"/>
    </source>
</evidence>
<comment type="caution">
    <text evidence="2">The sequence shown here is derived from an EMBL/GenBank/DDBJ whole genome shotgun (WGS) entry which is preliminary data.</text>
</comment>
<keyword evidence="1" id="KW-1133">Transmembrane helix</keyword>
<keyword evidence="3" id="KW-1185">Reference proteome</keyword>
<accession>A0ABW4DLB9</accession>